<dbReference type="InterPro" id="IPR008978">
    <property type="entry name" value="HSP20-like_chaperone"/>
</dbReference>
<name>Q3SB84_9EURY</name>
<gene>
    <name evidence="1" type="primary">ibpA</name>
</gene>
<dbReference type="Gene3D" id="2.60.40.790">
    <property type="match status" value="1"/>
</dbReference>
<dbReference type="SUPFAM" id="SSF49764">
    <property type="entry name" value="HSP20-like chaperones"/>
    <property type="match status" value="1"/>
</dbReference>
<organism evidence="1">
    <name type="scientific">uncultured euryarchaeote Alv-FOS5</name>
    <dbReference type="NCBI Taxonomy" id="337891"/>
    <lineage>
        <taxon>Archaea</taxon>
        <taxon>Methanobacteriati</taxon>
        <taxon>Methanobacteriota</taxon>
        <taxon>environmental samples</taxon>
    </lineage>
</organism>
<sequence length="167" mass="19728">MFDDDFDNFFFDRKKRKKFLFDIFDEMERMDKMFEEIFNRSMKDFENIKPGKPYVYGFSVKIGPDGKPIVEEFGNIKPEEEKLEIKDEREPITDIIDHGDEVSVIAELPGVDEKEIDVKCDRGKLKINVPGKFHKEVKMRNGDPKSLSWRFKNGVLEVNIKRKKADK</sequence>
<accession>Q3SB84</accession>
<dbReference type="NCBIfam" id="NF041800">
    <property type="entry name" value="Hsp20"/>
    <property type="match status" value="1"/>
</dbReference>
<dbReference type="AlphaFoldDB" id="Q3SB84"/>
<reference evidence="1" key="1">
    <citation type="journal article" date="2006" name="FEMS Microbiol. Ecol.">
        <title>Uncultured Archaea in a hydrothermal microbial assemblage: phylogenetic diversity and characterization of a genome fragment from a euryarchaeote.</title>
        <authorList>
            <person name="Moussard H."/>
            <person name="Moreira D."/>
            <person name="Cambon-Bonavita M.A."/>
            <person name="Lopez-Garcia P."/>
            <person name="Jeanthon C."/>
        </authorList>
    </citation>
    <scope>NUCLEOTIDE SEQUENCE</scope>
</reference>
<proteinExistence type="predicted"/>
<protein>
    <submittedName>
        <fullName evidence="1">Molecular chaperone</fullName>
    </submittedName>
</protein>
<dbReference type="EMBL" id="DQ078753">
    <property type="protein sequence ID" value="AAZ32126.1"/>
    <property type="molecule type" value="Genomic_DNA"/>
</dbReference>
<dbReference type="CDD" id="cd06464">
    <property type="entry name" value="ACD_sHsps-like"/>
    <property type="match status" value="1"/>
</dbReference>
<evidence type="ECO:0000313" key="1">
    <source>
        <dbReference type="EMBL" id="AAZ32126.1"/>
    </source>
</evidence>